<evidence type="ECO:0000259" key="22">
    <source>
        <dbReference type="PROSITE" id="PS50160"/>
    </source>
</evidence>
<feature type="compositionally biased region" description="Low complexity" evidence="21">
    <location>
        <begin position="184"/>
        <end position="207"/>
    </location>
</feature>
<keyword evidence="14" id="KW-0238">DNA-binding</keyword>
<keyword evidence="8" id="KW-0547">Nucleotide-binding</keyword>
<dbReference type="EC" id="6.5.1.1" evidence="2"/>
<dbReference type="PROSITE" id="PS50160">
    <property type="entry name" value="DNA_LIGASE_A3"/>
    <property type="match status" value="1"/>
</dbReference>
<name>A0ABW3LWC5_9GAMM</name>
<dbReference type="Pfam" id="PF01068">
    <property type="entry name" value="DNA_ligase_A_M"/>
    <property type="match status" value="1"/>
</dbReference>
<evidence type="ECO:0000256" key="16">
    <source>
        <dbReference type="ARBA" id="ARBA00023204"/>
    </source>
</evidence>
<keyword evidence="24" id="KW-1185">Reference proteome</keyword>
<keyword evidence="5" id="KW-0548">Nucleotidyltransferase</keyword>
<dbReference type="Proteomes" id="UP001597033">
    <property type="component" value="Unassembled WGS sequence"/>
</dbReference>
<dbReference type="SUPFAM" id="SSF56091">
    <property type="entry name" value="DNA ligase/mRNA capping enzyme, catalytic domain"/>
    <property type="match status" value="1"/>
</dbReference>
<evidence type="ECO:0000256" key="21">
    <source>
        <dbReference type="SAM" id="MobiDB-lite"/>
    </source>
</evidence>
<accession>A0ABW3LWC5</accession>
<organism evidence="23 24">
    <name type="scientific">Pseudoxanthomonas kaohsiungensis</name>
    <dbReference type="NCBI Taxonomy" id="283923"/>
    <lineage>
        <taxon>Bacteria</taxon>
        <taxon>Pseudomonadati</taxon>
        <taxon>Pseudomonadota</taxon>
        <taxon>Gammaproteobacteria</taxon>
        <taxon>Lysobacterales</taxon>
        <taxon>Lysobacteraceae</taxon>
        <taxon>Pseudoxanthomonas</taxon>
    </lineage>
</organism>
<keyword evidence="3 23" id="KW-0436">Ligase</keyword>
<evidence type="ECO:0000256" key="19">
    <source>
        <dbReference type="ARBA" id="ARBA00029943"/>
    </source>
</evidence>
<dbReference type="NCBIfam" id="TIGR02777">
    <property type="entry name" value="LigD_PE_dom"/>
    <property type="match status" value="1"/>
</dbReference>
<feature type="compositionally biased region" description="Basic and acidic residues" evidence="21">
    <location>
        <begin position="1"/>
        <end position="12"/>
    </location>
</feature>
<keyword evidence="11" id="KW-0269">Exonuclease</keyword>
<dbReference type="NCBIfam" id="TIGR02776">
    <property type="entry name" value="NHEJ_ligase_prk"/>
    <property type="match status" value="1"/>
</dbReference>
<dbReference type="Gene3D" id="3.30.470.30">
    <property type="entry name" value="DNA ligase/mRNA capping enzyme"/>
    <property type="match status" value="1"/>
</dbReference>
<dbReference type="CDD" id="cd04862">
    <property type="entry name" value="PaeLigD_Pol_like"/>
    <property type="match status" value="1"/>
</dbReference>
<evidence type="ECO:0000256" key="11">
    <source>
        <dbReference type="ARBA" id="ARBA00022839"/>
    </source>
</evidence>
<keyword evidence="12" id="KW-0067">ATP-binding</keyword>
<dbReference type="CDD" id="cd07971">
    <property type="entry name" value="OBF_DNA_ligase_LigD"/>
    <property type="match status" value="1"/>
</dbReference>
<dbReference type="EMBL" id="JBHTKN010000004">
    <property type="protein sequence ID" value="MFD1042163.1"/>
    <property type="molecule type" value="Genomic_DNA"/>
</dbReference>
<protein>
    <recommendedName>
        <fullName evidence="2">DNA ligase (ATP)</fullName>
        <ecNumber evidence="2">6.5.1.1</ecNumber>
    </recommendedName>
    <alternativeName>
        <fullName evidence="19">NHEJ DNA polymerase</fullName>
    </alternativeName>
</protein>
<keyword evidence="13" id="KW-0239">DNA-directed DNA polymerase</keyword>
<dbReference type="NCBIfam" id="NF004628">
    <property type="entry name" value="PRK05972.1"/>
    <property type="match status" value="1"/>
</dbReference>
<comment type="catalytic activity">
    <reaction evidence="20">
        <text>ATP + (deoxyribonucleotide)n-3'-hydroxyl + 5'-phospho-(deoxyribonucleotide)m = (deoxyribonucleotide)n+m + AMP + diphosphate.</text>
        <dbReference type="EC" id="6.5.1.1"/>
    </reaction>
</comment>
<proteinExistence type="predicted"/>
<evidence type="ECO:0000256" key="12">
    <source>
        <dbReference type="ARBA" id="ARBA00022840"/>
    </source>
</evidence>
<feature type="region of interest" description="Disordered" evidence="21">
    <location>
        <begin position="1"/>
        <end position="29"/>
    </location>
</feature>
<evidence type="ECO:0000256" key="14">
    <source>
        <dbReference type="ARBA" id="ARBA00023125"/>
    </source>
</evidence>
<gene>
    <name evidence="23" type="primary">ligD</name>
    <name evidence="23" type="ORF">ACFQ2N_07370</name>
</gene>
<feature type="domain" description="ATP-dependent DNA ligase family profile" evidence="22">
    <location>
        <begin position="340"/>
        <end position="433"/>
    </location>
</feature>
<evidence type="ECO:0000256" key="7">
    <source>
        <dbReference type="ARBA" id="ARBA00022723"/>
    </source>
</evidence>
<dbReference type="InterPro" id="IPR012309">
    <property type="entry name" value="DNA_ligase_ATP-dep_C"/>
</dbReference>
<keyword evidence="15" id="KW-0233">DNA recombination</keyword>
<evidence type="ECO:0000256" key="5">
    <source>
        <dbReference type="ARBA" id="ARBA00022695"/>
    </source>
</evidence>
<keyword evidence="18" id="KW-0511">Multifunctional enzyme</keyword>
<evidence type="ECO:0000256" key="18">
    <source>
        <dbReference type="ARBA" id="ARBA00023268"/>
    </source>
</evidence>
<evidence type="ECO:0000256" key="17">
    <source>
        <dbReference type="ARBA" id="ARBA00023211"/>
    </source>
</evidence>
<dbReference type="InterPro" id="IPR014143">
    <property type="entry name" value="NHEJ_ligase_prk"/>
</dbReference>
<dbReference type="InterPro" id="IPR012340">
    <property type="entry name" value="NA-bd_OB-fold"/>
</dbReference>
<keyword evidence="4" id="KW-0808">Transferase</keyword>
<evidence type="ECO:0000256" key="4">
    <source>
        <dbReference type="ARBA" id="ARBA00022679"/>
    </source>
</evidence>
<comment type="caution">
    <text evidence="23">The sequence shown here is derived from an EMBL/GenBank/DDBJ whole genome shotgun (WGS) entry which is preliminary data.</text>
</comment>
<keyword evidence="10" id="KW-0378">Hydrolase</keyword>
<dbReference type="CDD" id="cd07906">
    <property type="entry name" value="Adenylation_DNA_ligase_LigD_LigC"/>
    <property type="match status" value="1"/>
</dbReference>
<keyword evidence="7" id="KW-0479">Metal-binding</keyword>
<dbReference type="Pfam" id="PF21686">
    <property type="entry name" value="LigD_Prim-Pol"/>
    <property type="match status" value="1"/>
</dbReference>
<dbReference type="SUPFAM" id="SSF50249">
    <property type="entry name" value="Nucleic acid-binding proteins"/>
    <property type="match status" value="1"/>
</dbReference>
<dbReference type="Pfam" id="PF13298">
    <property type="entry name" value="LigD_N"/>
    <property type="match status" value="1"/>
</dbReference>
<dbReference type="NCBIfam" id="TIGR02778">
    <property type="entry name" value="ligD_pol"/>
    <property type="match status" value="1"/>
</dbReference>
<evidence type="ECO:0000256" key="1">
    <source>
        <dbReference type="ARBA" id="ARBA00001936"/>
    </source>
</evidence>
<dbReference type="PANTHER" id="PTHR42705:SF2">
    <property type="entry name" value="BIFUNCTIONAL NON-HOMOLOGOUS END JOINING PROTEIN LIGD"/>
    <property type="match status" value="1"/>
</dbReference>
<comment type="cofactor">
    <cofactor evidence="1">
        <name>Mn(2+)</name>
        <dbReference type="ChEBI" id="CHEBI:29035"/>
    </cofactor>
</comment>
<dbReference type="InterPro" id="IPR014145">
    <property type="entry name" value="LigD_pol_dom"/>
</dbReference>
<evidence type="ECO:0000313" key="24">
    <source>
        <dbReference type="Proteomes" id="UP001597033"/>
    </source>
</evidence>
<dbReference type="InterPro" id="IPR012310">
    <property type="entry name" value="DNA_ligase_ATP-dep_cent"/>
</dbReference>
<dbReference type="Gene3D" id="3.30.1490.70">
    <property type="match status" value="1"/>
</dbReference>
<evidence type="ECO:0000256" key="3">
    <source>
        <dbReference type="ARBA" id="ARBA00022598"/>
    </source>
</evidence>
<evidence type="ECO:0000256" key="20">
    <source>
        <dbReference type="ARBA" id="ARBA00034003"/>
    </source>
</evidence>
<keyword evidence="9" id="KW-0227">DNA damage</keyword>
<feature type="region of interest" description="Disordered" evidence="21">
    <location>
        <begin position="164"/>
        <end position="230"/>
    </location>
</feature>
<evidence type="ECO:0000256" key="13">
    <source>
        <dbReference type="ARBA" id="ARBA00022932"/>
    </source>
</evidence>
<dbReference type="InterPro" id="IPR033651">
    <property type="entry name" value="PaeLigD_Pol-like"/>
</dbReference>
<reference evidence="24" key="1">
    <citation type="journal article" date="2019" name="Int. J. Syst. Evol. Microbiol.">
        <title>The Global Catalogue of Microorganisms (GCM) 10K type strain sequencing project: providing services to taxonomists for standard genome sequencing and annotation.</title>
        <authorList>
            <consortium name="The Broad Institute Genomics Platform"/>
            <consortium name="The Broad Institute Genome Sequencing Center for Infectious Disease"/>
            <person name="Wu L."/>
            <person name="Ma J."/>
        </authorList>
    </citation>
    <scope>NUCLEOTIDE SEQUENCE [LARGE SCALE GENOMIC DNA]</scope>
    <source>
        <strain evidence="24">CCUG 55854</strain>
    </source>
</reference>
<dbReference type="InterPro" id="IPR014146">
    <property type="entry name" value="LigD_ligase_dom"/>
</dbReference>
<dbReference type="RefSeq" id="WP_162375906.1">
    <property type="nucleotide sequence ID" value="NZ_JBHTKN010000004.1"/>
</dbReference>
<dbReference type="Gene3D" id="3.90.920.10">
    <property type="entry name" value="DNA primase, PRIM domain"/>
    <property type="match status" value="1"/>
</dbReference>
<evidence type="ECO:0000256" key="9">
    <source>
        <dbReference type="ARBA" id="ARBA00022763"/>
    </source>
</evidence>
<dbReference type="GO" id="GO:0003910">
    <property type="term" value="F:DNA ligase (ATP) activity"/>
    <property type="evidence" value="ECO:0007669"/>
    <property type="project" value="UniProtKB-EC"/>
</dbReference>
<keyword evidence="17" id="KW-0464">Manganese</keyword>
<feature type="region of interest" description="Disordered" evidence="21">
    <location>
        <begin position="552"/>
        <end position="574"/>
    </location>
</feature>
<evidence type="ECO:0000313" key="23">
    <source>
        <dbReference type="EMBL" id="MFD1042163.1"/>
    </source>
</evidence>
<sequence length="889" mass="97229">MSLHDYARKRDFGATPEPQSATRRRGSKRQPIFVVQLHHASRRHYDFRLEADGVLKSWAVPKGPSLRAGDKRLAVEVEDHPLDYAGFEGDIPEGHYGAGHVDIFDQGTWTTDGEPLAAIARGSLDFELHGDKLKGAWKLVRTGKPARQPQWLLIKRSDDHAADVEADDLVGTPSRTGRPRGEARAPIAAKSAKAAKAAMGTAATGGHAKARAAARESAPSRKSPRREAAWRERALALEGARDRPHPSGFAAELCTLREAPPSGDAWLHEIKWDGYRLLADLVDGQAKLRSRNDLDWTARVPAIARAVEALPVSDAHLDGELVVLDDQGHSDFSALQRVLEGSSRQPLRYVVFDLPGVAGVDLSRTALVERKRLLRELLGSTPGVLAYSDHVVGHGAEVFAASGRAGFEGIISKRVDARYRGGRGQDWIKVKHEDGDEFVVVGYTAPKGARGHFGSLLLARPGQDGLRYVGRVGSGFGDAMLRDLFKRMRPLETAGPTVELPAHVPLRPRNVQWLQPRLVVEVAFRGWAKEGLLRQASFRGLREDKDMADLMPEKPAASRTTKAPARTKAGKGVATAKAGKRAAVAKTAAVKAKAKAAPKAGTADGTDVVITHPERVVYPADGMTKGDVAAYYRAIAPWLLRDIAGRPLSLVRCPDGATGQCFFQKHHGAGFGEAVHALPLRQKSGIEDYVWIDDATGLMQLVQMNVLEFHPWGATVEDPERADRLVFDLDPGEGVPWKAVCDGAREVRGRLREAGLESFLRMSGGKGLHVVVPLAPAVPWEQARDFCEAFARAMEAHAPDRWLANARKAKRTGRIFLDWLRNTRGATSVASWSLRAREHATVAMPLRWEELGKFDRPGAFNPDKALQRASRLRKDPWDGIDRLRQSLPG</sequence>
<dbReference type="InterPro" id="IPR052171">
    <property type="entry name" value="NHEJ_LigD"/>
</dbReference>
<evidence type="ECO:0000256" key="15">
    <source>
        <dbReference type="ARBA" id="ARBA00023172"/>
    </source>
</evidence>
<dbReference type="NCBIfam" id="TIGR02779">
    <property type="entry name" value="NHEJ_ligase_lig"/>
    <property type="match status" value="1"/>
</dbReference>
<evidence type="ECO:0000256" key="8">
    <source>
        <dbReference type="ARBA" id="ARBA00022741"/>
    </source>
</evidence>
<dbReference type="InterPro" id="IPR014144">
    <property type="entry name" value="LigD_PE_domain"/>
</dbReference>
<dbReference type="PANTHER" id="PTHR42705">
    <property type="entry name" value="BIFUNCTIONAL NON-HOMOLOGOUS END JOINING PROTEIN LIGD"/>
    <property type="match status" value="1"/>
</dbReference>
<evidence type="ECO:0000256" key="10">
    <source>
        <dbReference type="ARBA" id="ARBA00022801"/>
    </source>
</evidence>
<evidence type="ECO:0000256" key="6">
    <source>
        <dbReference type="ARBA" id="ARBA00022722"/>
    </source>
</evidence>
<dbReference type="Pfam" id="PF04679">
    <property type="entry name" value="DNA_ligase_A_C"/>
    <property type="match status" value="1"/>
</dbReference>
<keyword evidence="16" id="KW-0234">DNA repair</keyword>
<keyword evidence="6" id="KW-0540">Nuclease</keyword>
<dbReference type="Gene3D" id="2.40.50.140">
    <property type="entry name" value="Nucleic acid-binding proteins"/>
    <property type="match status" value="1"/>
</dbReference>
<evidence type="ECO:0000256" key="2">
    <source>
        <dbReference type="ARBA" id="ARBA00012727"/>
    </source>
</evidence>